<proteinExistence type="predicted"/>
<organism evidence="1 2">
    <name type="scientific">Clostridium oryzae</name>
    <dbReference type="NCBI Taxonomy" id="1450648"/>
    <lineage>
        <taxon>Bacteria</taxon>
        <taxon>Bacillati</taxon>
        <taxon>Bacillota</taxon>
        <taxon>Clostridia</taxon>
        <taxon>Eubacteriales</taxon>
        <taxon>Clostridiaceae</taxon>
        <taxon>Clostridium</taxon>
    </lineage>
</organism>
<gene>
    <name evidence="1" type="ORF">CLORY_15290</name>
</gene>
<evidence type="ECO:0000313" key="1">
    <source>
        <dbReference type="EMBL" id="OPJ62905.1"/>
    </source>
</evidence>
<comment type="caution">
    <text evidence="1">The sequence shown here is derived from an EMBL/GenBank/DDBJ whole genome shotgun (WGS) entry which is preliminary data.</text>
</comment>
<name>A0A1V4ISX9_9CLOT</name>
<keyword evidence="2" id="KW-1185">Reference proteome</keyword>
<sequence length="36" mass="4188">MSAKKNVISCLRSNLKETVIYFEVSRLREEDTEAVK</sequence>
<reference evidence="1 2" key="1">
    <citation type="submission" date="2017-03" db="EMBL/GenBank/DDBJ databases">
        <title>Genome sequence of Clostridium oryzae DSM 28571.</title>
        <authorList>
            <person name="Poehlein A."/>
            <person name="Daniel R."/>
        </authorList>
    </citation>
    <scope>NUCLEOTIDE SEQUENCE [LARGE SCALE GENOMIC DNA]</scope>
    <source>
        <strain evidence="1 2">DSM 28571</strain>
    </source>
</reference>
<dbReference type="STRING" id="1450648.CLORY_15290"/>
<dbReference type="Proteomes" id="UP000190080">
    <property type="component" value="Unassembled WGS sequence"/>
</dbReference>
<evidence type="ECO:0000313" key="2">
    <source>
        <dbReference type="Proteomes" id="UP000190080"/>
    </source>
</evidence>
<dbReference type="AlphaFoldDB" id="A0A1V4ISX9"/>
<protein>
    <submittedName>
        <fullName evidence="1">Uncharacterized protein</fullName>
    </submittedName>
</protein>
<accession>A0A1V4ISX9</accession>
<dbReference type="EMBL" id="MZGV01000012">
    <property type="protein sequence ID" value="OPJ62905.1"/>
    <property type="molecule type" value="Genomic_DNA"/>
</dbReference>